<protein>
    <submittedName>
        <fullName evidence="3">Uncharacterized protein</fullName>
    </submittedName>
</protein>
<dbReference type="EMBL" id="MOOE01000032">
    <property type="protein sequence ID" value="KAK1505896.1"/>
    <property type="molecule type" value="Genomic_DNA"/>
</dbReference>
<gene>
    <name evidence="3" type="ORF">CCOS01_16586</name>
</gene>
<keyword evidence="2" id="KW-0732">Signal</keyword>
<comment type="caution">
    <text evidence="3">The sequence shown here is derived from an EMBL/GenBank/DDBJ whole genome shotgun (WGS) entry which is preliminary data.</text>
</comment>
<feature type="chain" id="PRO_5042615458" evidence="2">
    <location>
        <begin position="25"/>
        <end position="160"/>
    </location>
</feature>
<dbReference type="AlphaFoldDB" id="A0AAJ0DRU5"/>
<evidence type="ECO:0000256" key="1">
    <source>
        <dbReference type="SAM" id="MobiDB-lite"/>
    </source>
</evidence>
<feature type="non-terminal residue" evidence="3">
    <location>
        <position position="1"/>
    </location>
</feature>
<dbReference type="GeneID" id="85348269"/>
<dbReference type="RefSeq" id="XP_060304610.1">
    <property type="nucleotide sequence ID" value="XM_060464722.1"/>
</dbReference>
<keyword evidence="4" id="KW-1185">Reference proteome</keyword>
<evidence type="ECO:0000256" key="2">
    <source>
        <dbReference type="SAM" id="SignalP"/>
    </source>
</evidence>
<feature type="signal peptide" evidence="2">
    <location>
        <begin position="1"/>
        <end position="24"/>
    </location>
</feature>
<organism evidence="3 4">
    <name type="scientific">Colletotrichum costaricense</name>
    <dbReference type="NCBI Taxonomy" id="1209916"/>
    <lineage>
        <taxon>Eukaryota</taxon>
        <taxon>Fungi</taxon>
        <taxon>Dikarya</taxon>
        <taxon>Ascomycota</taxon>
        <taxon>Pezizomycotina</taxon>
        <taxon>Sordariomycetes</taxon>
        <taxon>Hypocreomycetidae</taxon>
        <taxon>Glomerellales</taxon>
        <taxon>Glomerellaceae</taxon>
        <taxon>Colletotrichum</taxon>
        <taxon>Colletotrichum acutatum species complex</taxon>
    </lineage>
</organism>
<accession>A0AAJ0DRU5</accession>
<name>A0AAJ0DRU5_9PEZI</name>
<evidence type="ECO:0000313" key="3">
    <source>
        <dbReference type="EMBL" id="KAK1505896.1"/>
    </source>
</evidence>
<dbReference type="Proteomes" id="UP001240678">
    <property type="component" value="Unassembled WGS sequence"/>
</dbReference>
<evidence type="ECO:0000313" key="4">
    <source>
        <dbReference type="Proteomes" id="UP001240678"/>
    </source>
</evidence>
<feature type="compositionally biased region" description="Polar residues" evidence="1">
    <location>
        <begin position="128"/>
        <end position="138"/>
    </location>
</feature>
<reference evidence="3 4" key="1">
    <citation type="submission" date="2016-10" db="EMBL/GenBank/DDBJ databases">
        <title>The genome sequence of Colletotrichum fioriniae PJ7.</title>
        <authorList>
            <person name="Baroncelli R."/>
        </authorList>
    </citation>
    <scope>NUCLEOTIDE SEQUENCE [LARGE SCALE GENOMIC DNA]</scope>
    <source>
        <strain evidence="3 4">IMI 309622</strain>
    </source>
</reference>
<sequence length="160" mass="17407">AVAEPTRFHFLLALFSPCCPSLSSFSCLFSLPIVANWWPVLPPGNSIFVRPLLLPFVDCGCEKVPLMCWTCMGEGGRESLWKSSLLRYTPKYDSGDRTPSRASHGASCVCSELENRQSGPTAVKRDQLQLQPSLPNQKSPRHGGTGPPEVCLSLSLSLTG</sequence>
<feature type="region of interest" description="Disordered" evidence="1">
    <location>
        <begin position="118"/>
        <end position="149"/>
    </location>
</feature>
<proteinExistence type="predicted"/>